<feature type="compositionally biased region" description="Basic and acidic residues" evidence="2">
    <location>
        <begin position="347"/>
        <end position="363"/>
    </location>
</feature>
<reference evidence="3 4" key="1">
    <citation type="submission" date="2024-03" db="EMBL/GenBank/DDBJ databases">
        <title>Human intestinal bacterial collection.</title>
        <authorList>
            <person name="Pauvert C."/>
            <person name="Hitch T.C.A."/>
            <person name="Clavel T."/>
        </authorList>
    </citation>
    <scope>NUCLEOTIDE SEQUENCE [LARGE SCALE GENOMIC DNA]</scope>
    <source>
        <strain evidence="3 4">CLA-AP-H27</strain>
    </source>
</reference>
<feature type="compositionally biased region" description="Acidic residues" evidence="2">
    <location>
        <begin position="202"/>
        <end position="216"/>
    </location>
</feature>
<feature type="region of interest" description="Disordered" evidence="2">
    <location>
        <begin position="187"/>
        <end position="410"/>
    </location>
</feature>
<feature type="compositionally biased region" description="Acidic residues" evidence="2">
    <location>
        <begin position="307"/>
        <end position="327"/>
    </location>
</feature>
<sequence length="1301" mass="141697">MKGLEAKTLGLKKMIRHEYKRIVAFMLTVAMVATNFGTNLTVAFAAGEETSSLFLLDSSELEDAISTALESGEVFDFSSLELKAKQKSLKTSYEKLIGSKAGKVYQLDVDVDSSYASENTDLQVFYNAGTDSVVFLFINESDMAVTFRANVSGYETARVTVNPNTSNIEDAEGVENAEDYSNTTMVNDEKKAKAEVVKPEGETSETVENGSDETEEETKADVTESETASENGETEETTGAENSSETEETTAAEETEAEVEETAEETEAAEPETEAPAVEEELQAEEGSATASISAKEVFRVSTSAEVAEETLADSTEEETEAETEAEAPEKETEALPETTEAEETVAEDKTEETAADESKADETTAADETADGETVADETKDGELVNDETEAPAENPADNNGDSSEVDFDGDEQFLEDDSIELMGELAGKAYNTVTIWGRANARAYAVKAEDLVGEAAVEGQYNVDYSVDPVGAAAIKGAHTVNEGETLYFAVDPQVGYEITEVTANGEELEEVDAAGVASASNLEKYAHVYAVEEVSEDLEIVASLEETENVAHPEFNASYVSSDGVTISLHAEEGILPEGTELDVTEVTEAIGDTIKEKMESESEGAEVNKVLAYDINLLYNGEKLSNSWSEDGYVDVTFTGAPIQEMTETSDKVEIVAVDDTSKTQLTAEKAEVVEASELKLESVSEQSVEGEAVEEVGFKAEHFTIYAVTSYGYYYEYSEKLHDTIVGYNTTKTIYSDKKTWDNAYYWEVSDTSILTVGANEYKLKDNTWRNSTQLKTKNKQGMSYVYLKDAEGNIIDSAAIWVPAKPSDYEKAEFYYLLDPTMDANSNEKANWGPCLGTGTIDLTNVPSWSKGQNGAENTFDNVQNRVKTWPDGMVTFENGFIKLNKGDAWDQIFNNYKASVATELGVNNLTKDDVTAIYLEPVKISRKNNATIDKHVDCNVSVVAKDIVTVTVKLQDAGASTFQIPDADKGYNLIKGNKAKALNGTYPAERTVDGKKYKFVGWYKNENLSGTKYSASDIPNYVVNENTTFYAKYVPELKVNYDLNGGDWGNVAKQYSVFAGDTVTVVSTVPTRQGYEFDGWTCSETSHPEHNGGSSFTMPGRDVTLTAKWRAKTVSYTVNYYWVGTKTTVTDSKTVQQYHVDDVVNESAISVKGYTPINTPYNLSLKLGPDSTANQIDFYYRKNVTLTANSNSLPYNGKEQEVKGYSPSDSSAKFTGITVGAKGKNVDVYPATFPEGTIGKISSDGKYIVTEVVDGNLTITRKTVTLVSADLSRPYNGEALTNAEAASLNVRVNA</sequence>
<evidence type="ECO:0000256" key="2">
    <source>
        <dbReference type="SAM" id="MobiDB-lite"/>
    </source>
</evidence>
<name>A0ABV1HR64_9FIRM</name>
<comment type="caution">
    <text evidence="3">The sequence shown here is derived from an EMBL/GenBank/DDBJ whole genome shotgun (WGS) entry which is preliminary data.</text>
</comment>
<feature type="compositionally biased region" description="Basic and acidic residues" evidence="2">
    <location>
        <begin position="187"/>
        <end position="201"/>
    </location>
</feature>
<evidence type="ECO:0000313" key="4">
    <source>
        <dbReference type="Proteomes" id="UP001437460"/>
    </source>
</evidence>
<organism evidence="3 4">
    <name type="scientific">Ventrimonas faecis</name>
    <dbReference type="NCBI Taxonomy" id="3133170"/>
    <lineage>
        <taxon>Bacteria</taxon>
        <taxon>Bacillati</taxon>
        <taxon>Bacillota</taxon>
        <taxon>Clostridia</taxon>
        <taxon>Lachnospirales</taxon>
        <taxon>Lachnospiraceae</taxon>
        <taxon>Ventrimonas</taxon>
    </lineage>
</organism>
<dbReference type="RefSeq" id="WP_349230464.1">
    <property type="nucleotide sequence ID" value="NZ_JBBMFJ010000047.1"/>
</dbReference>
<dbReference type="NCBIfam" id="TIGR02543">
    <property type="entry name" value="List_Bact_rpt"/>
    <property type="match status" value="1"/>
</dbReference>
<feature type="compositionally biased region" description="Acidic residues" evidence="2">
    <location>
        <begin position="232"/>
        <end position="284"/>
    </location>
</feature>
<dbReference type="InterPro" id="IPR042229">
    <property type="entry name" value="Listeria/Bacterioides_rpt_sf"/>
</dbReference>
<dbReference type="Pfam" id="PF09479">
    <property type="entry name" value="Flg_new"/>
    <property type="match status" value="2"/>
</dbReference>
<dbReference type="Proteomes" id="UP001437460">
    <property type="component" value="Unassembled WGS sequence"/>
</dbReference>
<proteinExistence type="predicted"/>
<dbReference type="EMBL" id="JBBMFJ010000047">
    <property type="protein sequence ID" value="MEQ2564473.1"/>
    <property type="molecule type" value="Genomic_DNA"/>
</dbReference>
<protein>
    <submittedName>
        <fullName evidence="3">InlB B-repeat-containing protein</fullName>
    </submittedName>
</protein>
<feature type="compositionally biased region" description="Acidic residues" evidence="2">
    <location>
        <begin position="365"/>
        <end position="377"/>
    </location>
</feature>
<accession>A0ABV1HR64</accession>
<evidence type="ECO:0000313" key="3">
    <source>
        <dbReference type="EMBL" id="MEQ2564473.1"/>
    </source>
</evidence>
<dbReference type="InterPro" id="IPR013378">
    <property type="entry name" value="InlB-like_B-rpt"/>
</dbReference>
<gene>
    <name evidence="3" type="ORF">WMO41_15100</name>
</gene>
<evidence type="ECO:0000256" key="1">
    <source>
        <dbReference type="ARBA" id="ARBA00004196"/>
    </source>
</evidence>
<comment type="subcellular location">
    <subcellularLocation>
        <location evidence="1">Cell envelope</location>
    </subcellularLocation>
</comment>
<dbReference type="Gene3D" id="2.60.40.4270">
    <property type="entry name" value="Listeria-Bacteroides repeat domain"/>
    <property type="match status" value="2"/>
</dbReference>
<keyword evidence="4" id="KW-1185">Reference proteome</keyword>
<feature type="non-terminal residue" evidence="3">
    <location>
        <position position="1301"/>
    </location>
</feature>